<name>A0ACD1G4L8_9EURO</name>
<keyword evidence="2" id="KW-1185">Reference proteome</keyword>
<reference evidence="1" key="1">
    <citation type="submission" date="2018-02" db="EMBL/GenBank/DDBJ databases">
        <title>The genomes of Aspergillus section Nigri reveals drivers in fungal speciation.</title>
        <authorList>
            <consortium name="DOE Joint Genome Institute"/>
            <person name="Vesth T.C."/>
            <person name="Nybo J."/>
            <person name="Theobald S."/>
            <person name="Brandl J."/>
            <person name="Frisvad J.C."/>
            <person name="Nielsen K.F."/>
            <person name="Lyhne E.K."/>
            <person name="Kogle M.E."/>
            <person name="Kuo A."/>
            <person name="Riley R."/>
            <person name="Clum A."/>
            <person name="Nolan M."/>
            <person name="Lipzen A."/>
            <person name="Salamov A."/>
            <person name="Henrissat B."/>
            <person name="Wiebenga A."/>
            <person name="De vries R.P."/>
            <person name="Grigoriev I.V."/>
            <person name="Mortensen U.H."/>
            <person name="Andersen M.R."/>
            <person name="Baker S.E."/>
        </authorList>
    </citation>
    <scope>NUCLEOTIDE SEQUENCE</scope>
    <source>
        <strain evidence="1">CBS 621.78</strain>
    </source>
</reference>
<sequence>MKSLLFLYGSLVDWFLLFSFLYSDKHPGCHEFLLLALDIPGFCEPSLSLGDRDKHRHIRGLGLFILVKVIFLHSLKFHIAYAASSLPKSSNPSLLIAHMIALQNQAILPSAKVDISLLLKPQDEEETASVTSAPAYATNSISQASLVPSLPLATPSTIHSATAVPPLTKVSSSVPVKRLQPAHTAESPAKKQSKWSSEEDALIIELRGSGMKWEDISKRLPGRSAISCRLHYQNYLERRSEWDEDKKNKLARLYERFKAEMWSKVAEEMAIPWRAAEAMHWQLGEQEMARRAGVVPFSLSSTAIDPPAPRARRASTSLSRPRKGSSSRSIHHPPQLPSVEELTAGVPAFAPPPPFLPPREAYRISRPLDLGGSQGGPFGPNLGLPPRTLP</sequence>
<dbReference type="Proteomes" id="UP000249057">
    <property type="component" value="Unassembled WGS sequence"/>
</dbReference>
<gene>
    <name evidence="1" type="ORF">BO95DRAFT_465130</name>
</gene>
<protein>
    <submittedName>
        <fullName evidence="1">Uncharacterized protein</fullName>
    </submittedName>
</protein>
<evidence type="ECO:0000313" key="2">
    <source>
        <dbReference type="Proteomes" id="UP000249057"/>
    </source>
</evidence>
<evidence type="ECO:0000313" key="1">
    <source>
        <dbReference type="EMBL" id="RAH44219.1"/>
    </source>
</evidence>
<proteinExistence type="predicted"/>
<dbReference type="EMBL" id="KZ825355">
    <property type="protein sequence ID" value="RAH44219.1"/>
    <property type="molecule type" value="Genomic_DNA"/>
</dbReference>
<organism evidence="1 2">
    <name type="scientific">Aspergillus brunneoviolaceus CBS 621.78</name>
    <dbReference type="NCBI Taxonomy" id="1450534"/>
    <lineage>
        <taxon>Eukaryota</taxon>
        <taxon>Fungi</taxon>
        <taxon>Dikarya</taxon>
        <taxon>Ascomycota</taxon>
        <taxon>Pezizomycotina</taxon>
        <taxon>Eurotiomycetes</taxon>
        <taxon>Eurotiomycetidae</taxon>
        <taxon>Eurotiales</taxon>
        <taxon>Aspergillaceae</taxon>
        <taxon>Aspergillus</taxon>
        <taxon>Aspergillus subgen. Circumdati</taxon>
    </lineage>
</organism>
<accession>A0ACD1G4L8</accession>